<dbReference type="Proteomes" id="UP001652625">
    <property type="component" value="Chromosome 09"/>
</dbReference>
<feature type="domain" description="DUF4371" evidence="1">
    <location>
        <begin position="56"/>
        <end position="203"/>
    </location>
</feature>
<proteinExistence type="predicted"/>
<protein>
    <submittedName>
        <fullName evidence="3">52 kDa repressor of the inhibitor of the protein kinase-like</fullName>
    </submittedName>
</protein>
<dbReference type="GeneID" id="136085167"/>
<dbReference type="RefSeq" id="XP_065662527.1">
    <property type="nucleotide sequence ID" value="XM_065806455.1"/>
</dbReference>
<gene>
    <name evidence="3" type="primary">LOC136085167</name>
</gene>
<evidence type="ECO:0000259" key="1">
    <source>
        <dbReference type="Pfam" id="PF14291"/>
    </source>
</evidence>
<sequence>MEQKINFIDLNLNKVVDEQVKKIREILKPIVLAIIMCGKQNIPLQWDRDDSFYYENENINSGNLQSILKLISDCAENNLVNGRIATPKNAAYRSKTTQNELINICNDIIVSKLKCEVKKAKFFSILADEVSDVSNMEQMPLVLRFVNDNCEICELFFAFIPCDSGLSGEAIASQIFNSIKDMRLKMKFCVGKGYDGAGNMARNCSGAAIRIKNIYPKALHVHCGSHVLNLCVADACNIQIVSNMMSNDRVISQFFNFRPKRFDVLKKKLKKCFQKLITFV</sequence>
<name>A0ABM4CL75_HYDVU</name>
<keyword evidence="2" id="KW-1185">Reference proteome</keyword>
<dbReference type="Pfam" id="PF14291">
    <property type="entry name" value="DUF4371"/>
    <property type="match status" value="1"/>
</dbReference>
<dbReference type="PANTHER" id="PTHR45749:SF21">
    <property type="entry name" value="DUF4371 DOMAIN-CONTAINING PROTEIN"/>
    <property type="match status" value="1"/>
</dbReference>
<accession>A0ABM4CL75</accession>
<reference evidence="3" key="1">
    <citation type="submission" date="2025-08" db="UniProtKB">
        <authorList>
            <consortium name="RefSeq"/>
        </authorList>
    </citation>
    <scope>IDENTIFICATION</scope>
</reference>
<dbReference type="InterPro" id="IPR012337">
    <property type="entry name" value="RNaseH-like_sf"/>
</dbReference>
<evidence type="ECO:0000313" key="2">
    <source>
        <dbReference type="Proteomes" id="UP001652625"/>
    </source>
</evidence>
<dbReference type="SUPFAM" id="SSF53098">
    <property type="entry name" value="Ribonuclease H-like"/>
    <property type="match status" value="1"/>
</dbReference>
<evidence type="ECO:0000313" key="3">
    <source>
        <dbReference type="RefSeq" id="XP_065662527.1"/>
    </source>
</evidence>
<organism evidence="2 3">
    <name type="scientific">Hydra vulgaris</name>
    <name type="common">Hydra</name>
    <name type="synonym">Hydra attenuata</name>
    <dbReference type="NCBI Taxonomy" id="6087"/>
    <lineage>
        <taxon>Eukaryota</taxon>
        <taxon>Metazoa</taxon>
        <taxon>Cnidaria</taxon>
        <taxon>Hydrozoa</taxon>
        <taxon>Hydroidolina</taxon>
        <taxon>Anthoathecata</taxon>
        <taxon>Aplanulata</taxon>
        <taxon>Hydridae</taxon>
        <taxon>Hydra</taxon>
    </lineage>
</organism>
<dbReference type="InterPro" id="IPR025398">
    <property type="entry name" value="DUF4371"/>
</dbReference>
<dbReference type="PANTHER" id="PTHR45749">
    <property type="match status" value="1"/>
</dbReference>